<feature type="signal peptide" evidence="3">
    <location>
        <begin position="1"/>
        <end position="21"/>
    </location>
</feature>
<dbReference type="PANTHER" id="PTHR43649">
    <property type="entry name" value="ARABINOSE-BINDING PROTEIN-RELATED"/>
    <property type="match status" value="1"/>
</dbReference>
<evidence type="ECO:0000313" key="5">
    <source>
        <dbReference type="Proteomes" id="UP001526430"/>
    </source>
</evidence>
<dbReference type="Proteomes" id="UP001526430">
    <property type="component" value="Unassembled WGS sequence"/>
</dbReference>
<keyword evidence="5" id="KW-1185">Reference proteome</keyword>
<dbReference type="InterPro" id="IPR006311">
    <property type="entry name" value="TAT_signal"/>
</dbReference>
<gene>
    <name evidence="4" type="ORF">OF850_08615</name>
</gene>
<dbReference type="SUPFAM" id="SSF53850">
    <property type="entry name" value="Periplasmic binding protein-like II"/>
    <property type="match status" value="1"/>
</dbReference>
<dbReference type="EMBL" id="JAPFQI010000004">
    <property type="protein sequence ID" value="MCW8085685.1"/>
    <property type="molecule type" value="Genomic_DNA"/>
</dbReference>
<accession>A0ABT3NU54</accession>
<evidence type="ECO:0000256" key="1">
    <source>
        <dbReference type="ARBA" id="ARBA00004418"/>
    </source>
</evidence>
<comment type="similarity">
    <text evidence="2">Belongs to the bacterial solute-binding protein 1 family.</text>
</comment>
<protein>
    <submittedName>
        <fullName evidence="4">Extracellular solute-binding protein</fullName>
    </submittedName>
</protein>
<keyword evidence="3" id="KW-0732">Signal</keyword>
<reference evidence="4 5" key="1">
    <citation type="submission" date="2022-10" db="EMBL/GenBank/DDBJ databases">
        <title>Roseococcus glaciei nov., sp. nov., isolated from glacier.</title>
        <authorList>
            <person name="Liu Q."/>
            <person name="Xin Y.-H."/>
        </authorList>
    </citation>
    <scope>NUCLEOTIDE SEQUENCE [LARGE SCALE GENOMIC DNA]</scope>
    <source>
        <strain evidence="4 5">MDT2-1-1</strain>
    </source>
</reference>
<comment type="subcellular location">
    <subcellularLocation>
        <location evidence="1">Periplasm</location>
    </subcellularLocation>
</comment>
<dbReference type="InterPro" id="IPR006059">
    <property type="entry name" value="SBP"/>
</dbReference>
<comment type="caution">
    <text evidence="4">The sequence shown here is derived from an EMBL/GenBank/DDBJ whole genome shotgun (WGS) entry which is preliminary data.</text>
</comment>
<dbReference type="InterPro" id="IPR050490">
    <property type="entry name" value="Bact_solute-bd_prot1"/>
</dbReference>
<dbReference type="PANTHER" id="PTHR43649:SF12">
    <property type="entry name" value="DIACETYLCHITOBIOSE BINDING PROTEIN DASA"/>
    <property type="match status" value="1"/>
</dbReference>
<evidence type="ECO:0000313" key="4">
    <source>
        <dbReference type="EMBL" id="MCW8085685.1"/>
    </source>
</evidence>
<sequence length="454" mass="50586">MSTTSLLATRRAALLGGSALAAGLAAPALAQNQPRVARVWGEPGPYGGVFVQGMNEWAERNNAGIRFEVEQIPWDGVTVKLTTDLAARRPPALISVESPIAYQLAAEGLLEPVEDVNNAIRARERLVDGFSLEQFGAWKGVQYAVPVHHQPCLLVVQQDIVNELGLGDPASWNWDQFANAARTISERKPGMAGYTMALGRNLCADYHITQFIWQAGGMTWDPRDGFKTVFDSPATVEAFDFIRRLHPFMPRAAVEFSFLQVVDQHVAGRTGMSAYWGRTMGRAAEETPQLFNNMEYYLNPAHPGTGMRWSWTDINGWIIPRRDNAFIRETKEAVTYVSNNVDWLVRYSQSLMPNVGPVFKDVATAPAMLAHPFYQSKRRSLDVIFSQSVPHTCNTGLELRHGVNPLAGSAHGRSVWAQAVQRMLLNNEQPRQAVQWGQRQFETIRRDNARMLAG</sequence>
<evidence type="ECO:0000256" key="2">
    <source>
        <dbReference type="ARBA" id="ARBA00008520"/>
    </source>
</evidence>
<dbReference type="Pfam" id="PF01547">
    <property type="entry name" value="SBP_bac_1"/>
    <property type="match status" value="1"/>
</dbReference>
<evidence type="ECO:0000256" key="3">
    <source>
        <dbReference type="SAM" id="SignalP"/>
    </source>
</evidence>
<dbReference type="RefSeq" id="WP_301589620.1">
    <property type="nucleotide sequence ID" value="NZ_JAPFQI010000004.1"/>
</dbReference>
<feature type="chain" id="PRO_5047490836" evidence="3">
    <location>
        <begin position="22"/>
        <end position="454"/>
    </location>
</feature>
<proteinExistence type="inferred from homology"/>
<dbReference type="PROSITE" id="PS51318">
    <property type="entry name" value="TAT"/>
    <property type="match status" value="1"/>
</dbReference>
<dbReference type="Gene3D" id="3.40.190.10">
    <property type="entry name" value="Periplasmic binding protein-like II"/>
    <property type="match status" value="1"/>
</dbReference>
<name>A0ABT3NU54_9PROT</name>
<organism evidence="4 5">
    <name type="scientific">Sabulicella glaciei</name>
    <dbReference type="NCBI Taxonomy" id="2984948"/>
    <lineage>
        <taxon>Bacteria</taxon>
        <taxon>Pseudomonadati</taxon>
        <taxon>Pseudomonadota</taxon>
        <taxon>Alphaproteobacteria</taxon>
        <taxon>Acetobacterales</taxon>
        <taxon>Acetobacteraceae</taxon>
        <taxon>Sabulicella</taxon>
    </lineage>
</organism>